<dbReference type="Proteomes" id="UP000005951">
    <property type="component" value="Unassembled WGS sequence"/>
</dbReference>
<evidence type="ECO:0000256" key="2">
    <source>
        <dbReference type="ARBA" id="ARBA00023015"/>
    </source>
</evidence>
<dbReference type="Gene3D" id="1.10.10.10">
    <property type="entry name" value="Winged helix-like DNA-binding domain superfamily/Winged helix DNA-binding domain"/>
    <property type="match status" value="1"/>
</dbReference>
<comment type="similarity">
    <text evidence="1">Belongs to the LysR transcriptional regulatory family.</text>
</comment>
<organism evidence="7 8">
    <name type="scientific">Rhodococcus opacus M213</name>
    <dbReference type="NCBI Taxonomy" id="1129896"/>
    <lineage>
        <taxon>Bacteria</taxon>
        <taxon>Bacillati</taxon>
        <taxon>Actinomycetota</taxon>
        <taxon>Actinomycetes</taxon>
        <taxon>Mycobacteriales</taxon>
        <taxon>Nocardiaceae</taxon>
        <taxon>Rhodococcus</taxon>
    </lineage>
</organism>
<evidence type="ECO:0000259" key="6">
    <source>
        <dbReference type="PROSITE" id="PS50931"/>
    </source>
</evidence>
<comment type="caution">
    <text evidence="7">The sequence shown here is derived from an EMBL/GenBank/DDBJ whole genome shotgun (WGS) entry which is preliminary data.</text>
</comment>
<feature type="domain" description="HTH lysR-type" evidence="6">
    <location>
        <begin position="11"/>
        <end position="68"/>
    </location>
</feature>
<evidence type="ECO:0000313" key="8">
    <source>
        <dbReference type="Proteomes" id="UP000005951"/>
    </source>
</evidence>
<dbReference type="InterPro" id="IPR050389">
    <property type="entry name" value="LysR-type_TF"/>
</dbReference>
<protein>
    <submittedName>
        <fullName evidence="7">LysR family transcriptional regulator</fullName>
    </submittedName>
</protein>
<dbReference type="GO" id="GO:0003677">
    <property type="term" value="F:DNA binding"/>
    <property type="evidence" value="ECO:0007669"/>
    <property type="project" value="UniProtKB-KW"/>
</dbReference>
<accession>K8X7D2</accession>
<keyword evidence="3" id="KW-0238">DNA-binding</keyword>
<evidence type="ECO:0000313" key="7">
    <source>
        <dbReference type="EMBL" id="EKT77469.1"/>
    </source>
</evidence>
<evidence type="ECO:0000256" key="3">
    <source>
        <dbReference type="ARBA" id="ARBA00023125"/>
    </source>
</evidence>
<dbReference type="PANTHER" id="PTHR30118">
    <property type="entry name" value="HTH-TYPE TRANSCRIPTIONAL REGULATOR LEUO-RELATED"/>
    <property type="match status" value="1"/>
</dbReference>
<reference evidence="7 8" key="1">
    <citation type="journal article" date="2013" name="Genome Announc.">
        <title>Draft Genome Sequence of Rhodococcus opacus Strain M213 Shows a Diverse Catabolic Potential.</title>
        <authorList>
            <person name="Pathak A."/>
            <person name="Green S.J."/>
            <person name="Ogram A."/>
            <person name="Chauhan A."/>
        </authorList>
    </citation>
    <scope>NUCLEOTIDE SEQUENCE [LARGE SCALE GENOMIC DNA]</scope>
    <source>
        <strain evidence="7 8">M213</strain>
    </source>
</reference>
<dbReference type="Pfam" id="PF00126">
    <property type="entry name" value="HTH_1"/>
    <property type="match status" value="1"/>
</dbReference>
<keyword evidence="4" id="KW-0804">Transcription</keyword>
<dbReference type="GO" id="GO:0003700">
    <property type="term" value="F:DNA-binding transcription factor activity"/>
    <property type="evidence" value="ECO:0007669"/>
    <property type="project" value="InterPro"/>
</dbReference>
<dbReference type="PRINTS" id="PR00039">
    <property type="entry name" value="HTHLYSR"/>
</dbReference>
<evidence type="ECO:0000256" key="5">
    <source>
        <dbReference type="SAM" id="MobiDB-lite"/>
    </source>
</evidence>
<dbReference type="SUPFAM" id="SSF53850">
    <property type="entry name" value="Periplasmic binding protein-like II"/>
    <property type="match status" value="1"/>
</dbReference>
<sequence length="327" mass="35708">MDSAHGWDRLVPIGQLQLLDALHTTRRVTHAAALLGISQPTASQWLSRLRHHFGDELFVRAGGIMQPTPRAEELVQTAREALEALRTLAAGSGEFDPTASQRTFRLQSPDGTHVTLLPRLHRAMRREAPQVRLEMLPLTDNAADDLRTGQIDLALMLATPALQREFRSRPLGEQGWVCLRSQDNATALTLEQYRAAAHVNVTRSGWSEVLAVRLAAEPWQRYVVLDIPGVLGLPEVLSGSDLIATLPVEIGTSLARTAAPSLNMVVNPCPVSVPPITACAFWSHRHQSDPGHRWFRELVTTVMTTESSPTSSTPTGARSSASHCTAS</sequence>
<dbReference type="InterPro" id="IPR000847">
    <property type="entry name" value="LysR_HTH_N"/>
</dbReference>
<dbReference type="EMBL" id="AJYC02000150">
    <property type="protein sequence ID" value="EKT77469.1"/>
    <property type="molecule type" value="Genomic_DNA"/>
</dbReference>
<dbReference type="InterPro" id="IPR036388">
    <property type="entry name" value="WH-like_DNA-bd_sf"/>
</dbReference>
<dbReference type="AlphaFoldDB" id="K8X7D2"/>
<dbReference type="InterPro" id="IPR036390">
    <property type="entry name" value="WH_DNA-bd_sf"/>
</dbReference>
<dbReference type="RefSeq" id="WP_005264090.1">
    <property type="nucleotide sequence ID" value="NZ_AJYC02000150.1"/>
</dbReference>
<dbReference type="Pfam" id="PF03466">
    <property type="entry name" value="LysR_substrate"/>
    <property type="match status" value="1"/>
</dbReference>
<dbReference type="CDD" id="cd08417">
    <property type="entry name" value="PBP2_Nitroaromatics_like"/>
    <property type="match status" value="1"/>
</dbReference>
<name>K8X7D2_RHOOP</name>
<evidence type="ECO:0000256" key="1">
    <source>
        <dbReference type="ARBA" id="ARBA00009437"/>
    </source>
</evidence>
<dbReference type="InterPro" id="IPR005119">
    <property type="entry name" value="LysR_subst-bd"/>
</dbReference>
<keyword evidence="2" id="KW-0805">Transcription regulation</keyword>
<dbReference type="SUPFAM" id="SSF46785">
    <property type="entry name" value="Winged helix' DNA-binding domain"/>
    <property type="match status" value="1"/>
</dbReference>
<proteinExistence type="inferred from homology"/>
<dbReference type="Gene3D" id="3.40.190.10">
    <property type="entry name" value="Periplasmic binding protein-like II"/>
    <property type="match status" value="2"/>
</dbReference>
<feature type="region of interest" description="Disordered" evidence="5">
    <location>
        <begin position="305"/>
        <end position="327"/>
    </location>
</feature>
<dbReference type="PROSITE" id="PS50931">
    <property type="entry name" value="HTH_LYSR"/>
    <property type="match status" value="1"/>
</dbReference>
<evidence type="ECO:0000256" key="4">
    <source>
        <dbReference type="ARBA" id="ARBA00023163"/>
    </source>
</evidence>
<gene>
    <name evidence="7" type="ORF">WSS_A37447</name>
</gene>
<dbReference type="InterPro" id="IPR037402">
    <property type="entry name" value="YidZ_PBP2"/>
</dbReference>
<dbReference type="PANTHER" id="PTHR30118:SF15">
    <property type="entry name" value="TRANSCRIPTIONAL REGULATORY PROTEIN"/>
    <property type="match status" value="1"/>
</dbReference>